<feature type="non-terminal residue" evidence="4">
    <location>
        <position position="1"/>
    </location>
</feature>
<dbReference type="InterPro" id="IPR001878">
    <property type="entry name" value="Znf_CCHC"/>
</dbReference>
<feature type="compositionally biased region" description="Basic and acidic residues" evidence="2">
    <location>
        <begin position="19"/>
        <end position="30"/>
    </location>
</feature>
<sequence>VQQLTETAGHFFTTSPKLESQRDKQEVSDIHETKAVEKLSTSLEPASAQRGQGQEAAQEICPALDTTSSDKSPLLTTSNNPTHLNLRGNKCVTNVANLVIRRSPALPVPVVTADNQVISRRTALTHTVEGRKDGPPISDDATTAPRSSASQGGGQRGSDAGGTAVSSGKDQLLSTEPDDSQLAASELLGADSSGTIQKSPKQNGVKQELGDPGGKELCSLCELPGHTASDCHSLLCEACLQSGHIARDCPTIWCQLCGHKGHTTWNCSKEQKSNSASQIPFQVPQKAAEEKDRATTHPDVALWRLCARYWFPDLLQRAYFVPPVYMNSVLYRQQRVGGLDVDITKAPEANPRKGAAPAAHLSTVREDQAQQHVLHCLQKLAETLVEPMVVISQLQFGDYLGEPCYSAAAKSYPRAADLKDKDKRRGDFDLLFIHKHYGLLVAEIKSVGVSFADLPMEKGREDAVVKTRLQRALQQLCKADDVLTYLVSDLQRPPRVRKTVMLPYITKSQLRRVLADNANLTQSAEHARHHVRLLVFDFSEQSQVEQAVNCLVAASGSGELCIVADEAYKSSRSVFSDFCTELSSKVPGLRLWAASLYHKDKPALLAEAAMTEPLRTPPVVTREVQQSEYVVKGKTGGRMEVIRSYAVSSTPLPTDGPTPVFLYHAGQGHSQGRPGDCEMCGGEVARVLRELHVGPGVPTTSSGSSLGDATTSSTSTGKASQKTADPAIPAPLKYRDVFLLTSLTSSIVEEEKDSAGNVVKPASGIVRGLREAGTPVMVLKKGDKAAVRDVAVMQGPDAIVIASAGLVRGLERKVVVYVQENNTGVNEERWGRLQVMSRTTAKLIIVVWPREPK</sequence>
<comment type="caution">
    <text evidence="4">The sequence shown here is derived from an EMBL/GenBank/DDBJ whole genome shotgun (WGS) entry which is preliminary data.</text>
</comment>
<proteinExistence type="predicted"/>
<evidence type="ECO:0000313" key="4">
    <source>
        <dbReference type="EMBL" id="KAK7483767.1"/>
    </source>
</evidence>
<dbReference type="AlphaFoldDB" id="A0ABD0K9R9"/>
<feature type="compositionally biased region" description="Polar residues" evidence="2">
    <location>
        <begin position="164"/>
        <end position="174"/>
    </location>
</feature>
<dbReference type="InterPro" id="IPR042509">
    <property type="entry name" value="ZCCHC3"/>
</dbReference>
<dbReference type="SUPFAM" id="SSF57756">
    <property type="entry name" value="Retrovirus zinc finger-like domains"/>
    <property type="match status" value="1"/>
</dbReference>
<feature type="compositionally biased region" description="Polar residues" evidence="2">
    <location>
        <begin position="1"/>
        <end position="18"/>
    </location>
</feature>
<dbReference type="Gene3D" id="4.10.60.10">
    <property type="entry name" value="Zinc finger, CCHC-type"/>
    <property type="match status" value="1"/>
</dbReference>
<dbReference type="GO" id="GO:0008270">
    <property type="term" value="F:zinc ion binding"/>
    <property type="evidence" value="ECO:0007669"/>
    <property type="project" value="UniProtKB-KW"/>
</dbReference>
<keyword evidence="5" id="KW-1185">Reference proteome</keyword>
<feature type="region of interest" description="Disordered" evidence="2">
    <location>
        <begin position="1"/>
        <end position="30"/>
    </location>
</feature>
<feature type="compositionally biased region" description="Gly residues" evidence="2">
    <location>
        <begin position="151"/>
        <end position="160"/>
    </location>
</feature>
<feature type="region of interest" description="Disordered" evidence="2">
    <location>
        <begin position="122"/>
        <end position="209"/>
    </location>
</feature>
<keyword evidence="1" id="KW-0863">Zinc-finger</keyword>
<keyword evidence="1" id="KW-0479">Metal-binding</keyword>
<dbReference type="Proteomes" id="UP001519460">
    <property type="component" value="Unassembled WGS sequence"/>
</dbReference>
<protein>
    <recommendedName>
        <fullName evidence="3">CCHC-type domain-containing protein</fullName>
    </recommendedName>
</protein>
<feature type="compositionally biased region" description="Polar residues" evidence="2">
    <location>
        <begin position="192"/>
        <end position="205"/>
    </location>
</feature>
<gene>
    <name evidence="4" type="ORF">BaRGS_00024983</name>
</gene>
<dbReference type="PANTHER" id="PTHR22639">
    <property type="entry name" value="GAG-RELATED PROTEIN"/>
    <property type="match status" value="1"/>
</dbReference>
<evidence type="ECO:0000256" key="2">
    <source>
        <dbReference type="SAM" id="MobiDB-lite"/>
    </source>
</evidence>
<organism evidence="4 5">
    <name type="scientific">Batillaria attramentaria</name>
    <dbReference type="NCBI Taxonomy" id="370345"/>
    <lineage>
        <taxon>Eukaryota</taxon>
        <taxon>Metazoa</taxon>
        <taxon>Spiralia</taxon>
        <taxon>Lophotrochozoa</taxon>
        <taxon>Mollusca</taxon>
        <taxon>Gastropoda</taxon>
        <taxon>Caenogastropoda</taxon>
        <taxon>Sorbeoconcha</taxon>
        <taxon>Cerithioidea</taxon>
        <taxon>Batillariidae</taxon>
        <taxon>Batillaria</taxon>
    </lineage>
</organism>
<evidence type="ECO:0000256" key="1">
    <source>
        <dbReference type="PROSITE-ProRule" id="PRU00047"/>
    </source>
</evidence>
<name>A0ABD0K9R9_9CAEN</name>
<accession>A0ABD0K9R9</accession>
<dbReference type="EMBL" id="JACVVK020000221">
    <property type="protein sequence ID" value="KAK7483767.1"/>
    <property type="molecule type" value="Genomic_DNA"/>
</dbReference>
<dbReference type="PANTHER" id="PTHR22639:SF3">
    <property type="entry name" value="ZINC FINGER CCHC DOMAIN-CONTAINING PROTEIN 3"/>
    <property type="match status" value="1"/>
</dbReference>
<feature type="region of interest" description="Disordered" evidence="2">
    <location>
        <begin position="694"/>
        <end position="724"/>
    </location>
</feature>
<evidence type="ECO:0000313" key="5">
    <source>
        <dbReference type="Proteomes" id="UP001519460"/>
    </source>
</evidence>
<dbReference type="SMART" id="SM00343">
    <property type="entry name" value="ZnF_C2HC"/>
    <property type="match status" value="3"/>
</dbReference>
<dbReference type="InterPro" id="IPR036875">
    <property type="entry name" value="Znf_CCHC_sf"/>
</dbReference>
<feature type="domain" description="CCHC-type" evidence="3">
    <location>
        <begin position="236"/>
        <end position="250"/>
    </location>
</feature>
<reference evidence="4 5" key="1">
    <citation type="journal article" date="2023" name="Sci. Data">
        <title>Genome assembly of the Korean intertidal mud-creeper Batillaria attramentaria.</title>
        <authorList>
            <person name="Patra A.K."/>
            <person name="Ho P.T."/>
            <person name="Jun S."/>
            <person name="Lee S.J."/>
            <person name="Kim Y."/>
            <person name="Won Y.J."/>
        </authorList>
    </citation>
    <scope>NUCLEOTIDE SEQUENCE [LARGE SCALE GENOMIC DNA]</scope>
    <source>
        <strain evidence="4">Wonlab-2016</strain>
    </source>
</reference>
<evidence type="ECO:0000259" key="3">
    <source>
        <dbReference type="PROSITE" id="PS50158"/>
    </source>
</evidence>
<dbReference type="PROSITE" id="PS50158">
    <property type="entry name" value="ZF_CCHC"/>
    <property type="match status" value="1"/>
</dbReference>
<keyword evidence="1" id="KW-0862">Zinc</keyword>